<proteinExistence type="predicted"/>
<keyword evidence="1" id="KW-0812">Transmembrane</keyword>
<accession>A0A917EW64</accession>
<evidence type="ECO:0000313" key="3">
    <source>
        <dbReference type="Proteomes" id="UP000660110"/>
    </source>
</evidence>
<dbReference type="AlphaFoldDB" id="A0A917EW64"/>
<evidence type="ECO:0000256" key="1">
    <source>
        <dbReference type="SAM" id="Phobius"/>
    </source>
</evidence>
<comment type="caution">
    <text evidence="2">The sequence shown here is derived from an EMBL/GenBank/DDBJ whole genome shotgun (WGS) entry which is preliminary data.</text>
</comment>
<keyword evidence="1" id="KW-0472">Membrane</keyword>
<feature type="transmembrane region" description="Helical" evidence="1">
    <location>
        <begin position="29"/>
        <end position="47"/>
    </location>
</feature>
<reference evidence="2" key="2">
    <citation type="submission" date="2020-09" db="EMBL/GenBank/DDBJ databases">
        <authorList>
            <person name="Sun Q."/>
            <person name="Zhou Y."/>
        </authorList>
    </citation>
    <scope>NUCLEOTIDE SEQUENCE</scope>
    <source>
        <strain evidence="2">CGMCC 1.12153</strain>
    </source>
</reference>
<evidence type="ECO:0000313" key="2">
    <source>
        <dbReference type="EMBL" id="GGF14949.1"/>
    </source>
</evidence>
<organism evidence="2 3">
    <name type="scientific">Halobacillus andaensis</name>
    <dbReference type="NCBI Taxonomy" id="1176239"/>
    <lineage>
        <taxon>Bacteria</taxon>
        <taxon>Bacillati</taxon>
        <taxon>Bacillota</taxon>
        <taxon>Bacilli</taxon>
        <taxon>Bacillales</taxon>
        <taxon>Bacillaceae</taxon>
        <taxon>Halobacillus</taxon>
    </lineage>
</organism>
<dbReference type="Proteomes" id="UP000660110">
    <property type="component" value="Unassembled WGS sequence"/>
</dbReference>
<keyword evidence="1" id="KW-1133">Transmembrane helix</keyword>
<protein>
    <recommendedName>
        <fullName evidence="4">DUF3953 domain-containing protein</fullName>
    </recommendedName>
</protein>
<name>A0A917EW64_HALAA</name>
<keyword evidence="3" id="KW-1185">Reference proteome</keyword>
<feature type="transmembrane region" description="Helical" evidence="1">
    <location>
        <begin position="7"/>
        <end position="23"/>
    </location>
</feature>
<dbReference type="Pfam" id="PF13129">
    <property type="entry name" value="DUF3953"/>
    <property type="match status" value="1"/>
</dbReference>
<evidence type="ECO:0008006" key="4">
    <source>
        <dbReference type="Google" id="ProtNLM"/>
    </source>
</evidence>
<reference evidence="2" key="1">
    <citation type="journal article" date="2014" name="Int. J. Syst. Evol. Microbiol.">
        <title>Complete genome sequence of Corynebacterium casei LMG S-19264T (=DSM 44701T), isolated from a smear-ripened cheese.</title>
        <authorList>
            <consortium name="US DOE Joint Genome Institute (JGI-PGF)"/>
            <person name="Walter F."/>
            <person name="Albersmeier A."/>
            <person name="Kalinowski J."/>
            <person name="Ruckert C."/>
        </authorList>
    </citation>
    <scope>NUCLEOTIDE SEQUENCE</scope>
    <source>
        <strain evidence="2">CGMCC 1.12153</strain>
    </source>
</reference>
<gene>
    <name evidence="2" type="ORF">GCM10010954_11930</name>
</gene>
<dbReference type="EMBL" id="BMEL01000001">
    <property type="protein sequence ID" value="GGF14949.1"/>
    <property type="molecule type" value="Genomic_DNA"/>
</dbReference>
<feature type="transmembrane region" description="Helical" evidence="1">
    <location>
        <begin position="54"/>
        <end position="75"/>
    </location>
</feature>
<dbReference type="RefSeq" id="WP_188376527.1">
    <property type="nucleotide sequence ID" value="NZ_BMEL01000001.1"/>
</dbReference>
<dbReference type="InterPro" id="IPR025018">
    <property type="entry name" value="DUF3953"/>
</dbReference>
<sequence length="76" mass="8204">MGKLRIGLAGIVVILGGYGLMAGDTSLSPLMLFIVGLLLLTVGFIELEKDKKSFWAYSSFAIAAFVFFVSSYTLFS</sequence>